<dbReference type="STRING" id="9402.L5K276"/>
<dbReference type="Gene3D" id="4.10.900.10">
    <property type="entry name" value="TCF3-CBD (Catenin binding domain)"/>
    <property type="match status" value="2"/>
</dbReference>
<dbReference type="GO" id="GO:0007156">
    <property type="term" value="P:homophilic cell adhesion via plasma membrane adhesion molecules"/>
    <property type="evidence" value="ECO:0007669"/>
    <property type="project" value="InterPro"/>
</dbReference>
<evidence type="ECO:0000256" key="2">
    <source>
        <dbReference type="ARBA" id="ARBA00004568"/>
    </source>
</evidence>
<dbReference type="SUPFAM" id="SSF49313">
    <property type="entry name" value="Cadherin-like"/>
    <property type="match status" value="9"/>
</dbReference>
<dbReference type="InterPro" id="IPR009122">
    <property type="entry name" value="Desmosomal_cadherin"/>
</dbReference>
<dbReference type="InterPro" id="IPR015919">
    <property type="entry name" value="Cadherin-like_sf"/>
</dbReference>
<evidence type="ECO:0000256" key="15">
    <source>
        <dbReference type="PROSITE-ProRule" id="PRU00043"/>
    </source>
</evidence>
<keyword evidence="13 18" id="KW-0472">Membrane</keyword>
<dbReference type="eggNOG" id="KOG3594">
    <property type="taxonomic scope" value="Eukaryota"/>
</dbReference>
<feature type="transmembrane region" description="Helical" evidence="18">
    <location>
        <begin position="621"/>
        <end position="644"/>
    </location>
</feature>
<evidence type="ECO:0000256" key="6">
    <source>
        <dbReference type="ARBA" id="ARBA00022723"/>
    </source>
</evidence>
<dbReference type="PROSITE" id="PS00232">
    <property type="entry name" value="CADHERIN_1"/>
    <property type="match status" value="4"/>
</dbReference>
<evidence type="ECO:0000256" key="12">
    <source>
        <dbReference type="ARBA" id="ARBA00022989"/>
    </source>
</evidence>
<evidence type="ECO:0000256" key="11">
    <source>
        <dbReference type="ARBA" id="ARBA00022949"/>
    </source>
</evidence>
<dbReference type="GO" id="GO:0005509">
    <property type="term" value="F:calcium ion binding"/>
    <property type="evidence" value="ECO:0007669"/>
    <property type="project" value="UniProtKB-UniRule"/>
</dbReference>
<reference evidence="21" key="1">
    <citation type="journal article" date="2013" name="Science">
        <title>Comparative analysis of bat genomes provides insight into the evolution of flight and immunity.</title>
        <authorList>
            <person name="Zhang G."/>
            <person name="Cowled C."/>
            <person name="Shi Z."/>
            <person name="Huang Z."/>
            <person name="Bishop-Lilly K.A."/>
            <person name="Fang X."/>
            <person name="Wynne J.W."/>
            <person name="Xiong Z."/>
            <person name="Baker M.L."/>
            <person name="Zhao W."/>
            <person name="Tachedjian M."/>
            <person name="Zhu Y."/>
            <person name="Zhou P."/>
            <person name="Jiang X."/>
            <person name="Ng J."/>
            <person name="Yang L."/>
            <person name="Wu L."/>
            <person name="Xiao J."/>
            <person name="Feng Y."/>
            <person name="Chen Y."/>
            <person name="Sun X."/>
            <person name="Zhang Y."/>
            <person name="Marsh G.A."/>
            <person name="Crameri G."/>
            <person name="Broder C.C."/>
            <person name="Frey K.G."/>
            <person name="Wang L.F."/>
            <person name="Wang J."/>
        </authorList>
    </citation>
    <scope>NUCLEOTIDE SEQUENCE [LARGE SCALE GENOMIC DNA]</scope>
</reference>
<evidence type="ECO:0000259" key="19">
    <source>
        <dbReference type="PROSITE" id="PS50268"/>
    </source>
</evidence>
<evidence type="ECO:0000313" key="20">
    <source>
        <dbReference type="EMBL" id="ELK05680.1"/>
    </source>
</evidence>
<keyword evidence="5 16" id="KW-0812">Transmembrane</keyword>
<evidence type="ECO:0000256" key="7">
    <source>
        <dbReference type="ARBA" id="ARBA00022729"/>
    </source>
</evidence>
<feature type="domain" description="Cadherin" evidence="19">
    <location>
        <begin position="1340"/>
        <end position="1451"/>
    </location>
</feature>
<organism evidence="20 21">
    <name type="scientific">Pteropus alecto</name>
    <name type="common">Black flying fox</name>
    <dbReference type="NCBI Taxonomy" id="9402"/>
    <lineage>
        <taxon>Eukaryota</taxon>
        <taxon>Metazoa</taxon>
        <taxon>Chordata</taxon>
        <taxon>Craniata</taxon>
        <taxon>Vertebrata</taxon>
        <taxon>Euteleostomi</taxon>
        <taxon>Mammalia</taxon>
        <taxon>Eutheria</taxon>
        <taxon>Laurasiatheria</taxon>
        <taxon>Chiroptera</taxon>
        <taxon>Yinpterochiroptera</taxon>
        <taxon>Pteropodoidea</taxon>
        <taxon>Pteropodidae</taxon>
        <taxon>Pteropodinae</taxon>
        <taxon>Pteropus</taxon>
    </lineage>
</organism>
<feature type="transmembrane region" description="Helical" evidence="18">
    <location>
        <begin position="1568"/>
        <end position="1590"/>
    </location>
</feature>
<dbReference type="PRINTS" id="PR01818">
    <property type="entry name" value="DESMOCADHERN"/>
</dbReference>
<dbReference type="InParanoid" id="L5K276"/>
<dbReference type="CDD" id="cd11304">
    <property type="entry name" value="Cadherin_repeat"/>
    <property type="match status" value="8"/>
</dbReference>
<evidence type="ECO:0000256" key="8">
    <source>
        <dbReference type="ARBA" id="ARBA00022737"/>
    </source>
</evidence>
<dbReference type="InterPro" id="IPR020894">
    <property type="entry name" value="Cadherin_CS"/>
</dbReference>
<dbReference type="Gene3D" id="2.60.40.60">
    <property type="entry name" value="Cadherins"/>
    <property type="match status" value="10"/>
</dbReference>
<dbReference type="FunFam" id="2.60.40.60:FF:000031">
    <property type="entry name" value="Cadherin 3"/>
    <property type="match status" value="2"/>
</dbReference>
<comment type="subcellular location">
    <subcellularLocation>
        <location evidence="2">Cell junction</location>
        <location evidence="2">Desmosome</location>
    </subcellularLocation>
    <subcellularLocation>
        <location evidence="1 16">Cell membrane</location>
        <topology evidence="1 16">Single-pass type I membrane protein</topology>
    </subcellularLocation>
</comment>
<keyword evidence="3" id="KW-1003">Cell membrane</keyword>
<dbReference type="FunFam" id="4.10.900.10:FF:000003">
    <property type="entry name" value="Desmoglein 1"/>
    <property type="match status" value="2"/>
</dbReference>
<dbReference type="Proteomes" id="UP000010552">
    <property type="component" value="Unassembled WGS sequence"/>
</dbReference>
<dbReference type="FunFam" id="2.60.40.60:FF:000011">
    <property type="entry name" value="Cadherin 1"/>
    <property type="match status" value="2"/>
</dbReference>
<keyword evidence="14" id="KW-0325">Glycoprotein</keyword>
<feature type="domain" description="Cadherin" evidence="19">
    <location>
        <begin position="1114"/>
        <end position="1223"/>
    </location>
</feature>
<evidence type="ECO:0000256" key="1">
    <source>
        <dbReference type="ARBA" id="ARBA00004251"/>
    </source>
</evidence>
<evidence type="ECO:0000256" key="14">
    <source>
        <dbReference type="ARBA" id="ARBA00023180"/>
    </source>
</evidence>
<comment type="function">
    <text evidence="17">A component of desmosome cell-cell junctions which are required for positive regulation of cellular adhesion. Involved in the interaction of plaque proteins and intermediate filaments mediating cell-cell adhesion.</text>
</comment>
<evidence type="ECO:0000256" key="16">
    <source>
        <dbReference type="RuleBase" id="RU003318"/>
    </source>
</evidence>
<protein>
    <submittedName>
        <fullName evidence="20">Desmoglein-4</fullName>
    </submittedName>
</protein>
<dbReference type="PROSITE" id="PS50268">
    <property type="entry name" value="CADHERIN_2"/>
    <property type="match status" value="8"/>
</dbReference>
<dbReference type="FunFam" id="2.60.40.60:FF:000068">
    <property type="entry name" value="Desmoglein 1"/>
    <property type="match status" value="2"/>
</dbReference>
<keyword evidence="21" id="KW-1185">Reference proteome</keyword>
<feature type="domain" description="Cadherin" evidence="19">
    <location>
        <begin position="373"/>
        <end position="484"/>
    </location>
</feature>
<dbReference type="GO" id="GO:0005886">
    <property type="term" value="C:plasma membrane"/>
    <property type="evidence" value="ECO:0007669"/>
    <property type="project" value="UniProtKB-SubCell"/>
</dbReference>
<dbReference type="InterPro" id="IPR002126">
    <property type="entry name" value="Cadherin-like_dom"/>
</dbReference>
<dbReference type="InterPro" id="IPR050971">
    <property type="entry name" value="Cadherin-domain_protein"/>
</dbReference>
<dbReference type="PANTHER" id="PTHR24025">
    <property type="entry name" value="DESMOGLEIN FAMILY MEMBER"/>
    <property type="match status" value="1"/>
</dbReference>
<keyword evidence="4" id="KW-0165">Cleavage on pair of basic residues</keyword>
<dbReference type="Pfam" id="PF00028">
    <property type="entry name" value="Cadherin"/>
    <property type="match status" value="8"/>
</dbReference>
<feature type="domain" description="Cadherin" evidence="19">
    <location>
        <begin position="145"/>
        <end position="256"/>
    </location>
</feature>
<feature type="domain" description="Cadherin" evidence="19">
    <location>
        <begin position="1224"/>
        <end position="1343"/>
    </location>
</feature>
<keyword evidence="8" id="KW-0677">Repeat</keyword>
<keyword evidence="7" id="KW-0732">Signal</keyword>
<evidence type="ECO:0000256" key="3">
    <source>
        <dbReference type="ARBA" id="ARBA00022475"/>
    </source>
</evidence>
<evidence type="ECO:0000256" key="18">
    <source>
        <dbReference type="SAM" id="Phobius"/>
    </source>
</evidence>
<gene>
    <name evidence="20" type="ORF">PAL_GLEAN10023132</name>
</gene>
<evidence type="ECO:0000256" key="9">
    <source>
        <dbReference type="ARBA" id="ARBA00022837"/>
    </source>
</evidence>
<feature type="domain" description="Cadherin" evidence="19">
    <location>
        <begin position="257"/>
        <end position="372"/>
    </location>
</feature>
<dbReference type="FunCoup" id="L5K276">
    <property type="interactions" value="36"/>
</dbReference>
<name>L5K276_PTEAL</name>
<evidence type="ECO:0000256" key="4">
    <source>
        <dbReference type="ARBA" id="ARBA00022685"/>
    </source>
</evidence>
<evidence type="ECO:0000256" key="13">
    <source>
        <dbReference type="ARBA" id="ARBA00023136"/>
    </source>
</evidence>
<evidence type="ECO:0000313" key="21">
    <source>
        <dbReference type="Proteomes" id="UP000010552"/>
    </source>
</evidence>
<dbReference type="PRINTS" id="PR01819">
    <property type="entry name" value="DESMOGLEIN"/>
</dbReference>
<dbReference type="PRINTS" id="PR00205">
    <property type="entry name" value="CADHERIN"/>
</dbReference>
<evidence type="ECO:0000256" key="5">
    <source>
        <dbReference type="ARBA" id="ARBA00022692"/>
    </source>
</evidence>
<dbReference type="InterPro" id="IPR027397">
    <property type="entry name" value="Catenin-bd_sf"/>
</dbReference>
<keyword evidence="9 15" id="KW-0106">Calcium</keyword>
<evidence type="ECO:0000256" key="17">
    <source>
        <dbReference type="RuleBase" id="RU004358"/>
    </source>
</evidence>
<dbReference type="GO" id="GO:0030057">
    <property type="term" value="C:desmosome"/>
    <property type="evidence" value="ECO:0007669"/>
    <property type="project" value="UniProtKB-SubCell"/>
</dbReference>
<dbReference type="EMBL" id="KB031041">
    <property type="protein sequence ID" value="ELK05680.1"/>
    <property type="molecule type" value="Genomic_DNA"/>
</dbReference>
<keyword evidence="10 16" id="KW-0130">Cell adhesion</keyword>
<evidence type="ECO:0000256" key="10">
    <source>
        <dbReference type="ARBA" id="ARBA00022889"/>
    </source>
</evidence>
<feature type="domain" description="Cadherin" evidence="19">
    <location>
        <begin position="63"/>
        <end position="144"/>
    </location>
</feature>
<dbReference type="SMART" id="SM00112">
    <property type="entry name" value="CA"/>
    <property type="match status" value="8"/>
</dbReference>
<keyword evidence="12 18" id="KW-1133">Transmembrane helix</keyword>
<dbReference type="FunFam" id="2.60.40.60:FF:000083">
    <property type="entry name" value="Desmoglein 1"/>
    <property type="match status" value="2"/>
</dbReference>
<dbReference type="PANTHER" id="PTHR24025:SF10">
    <property type="entry name" value="DESMOGLEIN-4"/>
    <property type="match status" value="1"/>
</dbReference>
<dbReference type="Pfam" id="PF01049">
    <property type="entry name" value="CADH_Y-type_LIR"/>
    <property type="match status" value="1"/>
</dbReference>
<dbReference type="InterPro" id="IPR000233">
    <property type="entry name" value="Cadherin_Y-type_LIR"/>
</dbReference>
<keyword evidence="11" id="KW-0965">Cell junction</keyword>
<proteinExistence type="predicted"/>
<accession>L5K276</accession>
<keyword evidence="6" id="KW-0479">Metal-binding</keyword>
<sequence>MFFTFLCCETHWDVEVKELDMENGTTKWQTVRRQKREWIKFAAACREGEDNSKRNPIARIRSDCEVNQKITYRISGVGIDRPPYGVFAINPQTGEINITSVVDREITPLFLIYCRALNSRGEDLERPLELRVKVMDINDNPPVFTQNVYTASIEENSDANTLVVKLSATDADEDNHLNSKIAYKIISQEPAGAPMFILNRYTGEVRTMSSFLDREQHSMYNLLVRGSDRDGATDGLSSECACRIKVLDVNDNFPTLEKTSYSASIEENCLNSELIRLKAIDLDEEGTDNWLAKYLILSGNDGNWFDIQTDPRTNEGILKVVKMLDYEQVPNIHLSIGVKNQAEFHHSVASRFRMHSTPVRIQVINVREGPIFDPNSMTFSMREGVRGDSLLNYVLGTYTAVDLDTGNPATNVRYIIGHDAGNWLKVDSRTGEIQFSREFDKKSKYITNGMYTAEILAVDDGSGKTATGTICIEVPDVNDYCPVIFAESETICIASPSILISARDVNHHSYGSPFTFCVVDQPPGTADLWDIKSINATSAILTAEQPLLARTYQVPVLVKDSYNRACELPQMVQLEACDCDTNHMCLYSSTTGIYTGASSSVTNDIYGPVPNDRIERSNVGLGPAGIGMIILGLLLLLLAPLLLLMCCCCKRRQPEGLGTRFAPVPEGGEGVMQSWGIEGAHPEDRDVSNICVPMTASNTQDRMDSSEIYTNTYAGGGTVEGGVSGVELNTGLGTAAGLAAGGAVGTLRRRSSTLGTQREYADTGTNMAFLDSYFSEKAYVYADEDEGRPANDCLLIYDHEGVGSPVGSIGCCSWIVEDLDESCMETLDPKFRTLAEICLDTEIEPFPSHQACIPISTDLPLLGPNYFVNESSGMTLSEAEFQAEMAIPEPMIHGDIVVTETYTTADQCMQPTTIVFDPQLAPNVVVTETVMTPVYDIQGNICVPAELANAQNVIYTERVLSSPGVPDLRNSSMTDGGVGPVMSGSILTNGENGTAVQQAKRRYKREWVKFAKPCREGEDNSKRNPIATITSDFQATQKITYHISGIGIDQPPFGIFAVDRNTGEINITAIVDREETPSFQITCRALNAQGRDVEKPLILTVKILDINDNPPVFSQSIFMGEIEENSPSNSLVMILNATDADEPNHMNSKIAFKIVSQEPAGMPMFLLSRHTGEVRTLTSSLDREQVSNYRLIVSGADRDGEGLSAQCESSIKVKDVNDNFPMFKESQYSTRIEENTLSSELLRFQVIDLDEEFTDNWLAVYFFTSGNEGNWFEIQTDSRTNEGILKVVKALDYEQLQSVQFSIAVKNKAEFHQSVISQYRVHSTPVTIQVINVQEGIAFRPASKTFTVEKGISSKKLVNYILGTYQAIDEDTGKAASNVRYVMGRNDGGLLIIDSKTAQIRFVKNMDRDSTIIVNKTITAEVLAIDENTGKTSTGTVYVKVPGFNENCPTTVLEKEVICSSLPSVVVSARVQDNDKYTGPYTFSLEEQPQKLPAVWSITTLNATSALLTAQQQVSPGEYKVSLILKDSEERLCETPESLTLTVCQCDYRDTCTPTNPNRFTEQSSVRLGPAAIGLILLGLLLLLLAPLLLLTCDCGTGPAGGVAGGFIPVSDGSEGTMHQWGIEGAQPEDKGLQEITNICAPLITSSGADFVENSDVCTNTCARGMAVEGASGIELTTKLGAAAASGGAAASGAAAGFGATTGLGFCSTVQSGTMRTRHSTGGTHKDYSEGAINMNFLDTYFSQKAFACAEEDDGQEANDCLLIYDNEGLGAPGSPVGSLGCCSFIADELDESFLDSLGPKFKKLAEISLECDDKAKQSQTLTKNGGSGAEFCSHSIEIQQSESARCQTLPGSQGATALSASGSVLQPAIPIPDPLQQGSYLVTETYSASGSLVQPSTAAFDPLLTQNVIVTERAFCPISNGSGNLHGPTELRGSHKMICTEDPCSRLI</sequence>
<feature type="domain" description="Cadherin" evidence="19">
    <location>
        <begin position="1026"/>
        <end position="1113"/>
    </location>
</feature>
<dbReference type="FunFam" id="2.60.40.60:FF:000074">
    <property type="entry name" value="Desmoglein 4"/>
    <property type="match status" value="2"/>
</dbReference>